<name>A0A0R3WRG0_HYDTA</name>
<keyword evidence="5" id="KW-0472">Membrane</keyword>
<feature type="transmembrane region" description="Helical" evidence="5">
    <location>
        <begin position="200"/>
        <end position="219"/>
    </location>
</feature>
<dbReference type="Gene3D" id="3.40.47.10">
    <property type="match status" value="1"/>
</dbReference>
<organism evidence="10">
    <name type="scientific">Hydatigena taeniaeformis</name>
    <name type="common">Feline tapeworm</name>
    <name type="synonym">Taenia taeniaeformis</name>
    <dbReference type="NCBI Taxonomy" id="6205"/>
    <lineage>
        <taxon>Eukaryota</taxon>
        <taxon>Metazoa</taxon>
        <taxon>Spiralia</taxon>
        <taxon>Lophotrochozoa</taxon>
        <taxon>Platyhelminthes</taxon>
        <taxon>Cestoda</taxon>
        <taxon>Eucestoda</taxon>
        <taxon>Cyclophyllidea</taxon>
        <taxon>Taeniidae</taxon>
        <taxon>Hydatigera</taxon>
    </lineage>
</organism>
<keyword evidence="9" id="KW-1185">Reference proteome</keyword>
<evidence type="ECO:0000259" key="7">
    <source>
        <dbReference type="Pfam" id="PF02803"/>
    </source>
</evidence>
<feature type="domain" description="Thiolase C-terminal" evidence="7">
    <location>
        <begin position="55"/>
        <end position="176"/>
    </location>
</feature>
<dbReference type="WBParaSite" id="TTAC_0000335001-mRNA-1">
    <property type="protein sequence ID" value="TTAC_0000335001-mRNA-1"/>
    <property type="gene ID" value="TTAC_0000335001"/>
</dbReference>
<evidence type="ECO:0000313" key="9">
    <source>
        <dbReference type="Proteomes" id="UP000274429"/>
    </source>
</evidence>
<dbReference type="InterPro" id="IPR020617">
    <property type="entry name" value="Thiolase_C"/>
</dbReference>
<evidence type="ECO:0000259" key="6">
    <source>
        <dbReference type="Pfam" id="PF00108"/>
    </source>
</evidence>
<evidence type="ECO:0000256" key="5">
    <source>
        <dbReference type="SAM" id="Phobius"/>
    </source>
</evidence>
<dbReference type="InterPro" id="IPR020616">
    <property type="entry name" value="Thiolase_N"/>
</dbReference>
<comment type="similarity">
    <text evidence="1 4">Belongs to the thiolase-like superfamily. Thiolase family.</text>
</comment>
<dbReference type="GO" id="GO:0016747">
    <property type="term" value="F:acyltransferase activity, transferring groups other than amino-acyl groups"/>
    <property type="evidence" value="ECO:0007669"/>
    <property type="project" value="InterPro"/>
</dbReference>
<dbReference type="PROSITE" id="PS00737">
    <property type="entry name" value="THIOLASE_2"/>
    <property type="match status" value="1"/>
</dbReference>
<dbReference type="EMBL" id="UYWX01002265">
    <property type="protein sequence ID" value="VDM22413.1"/>
    <property type="molecule type" value="Genomic_DNA"/>
</dbReference>
<keyword evidence="2 4" id="KW-0808">Transferase</keyword>
<protein>
    <submittedName>
        <fullName evidence="10">Thiolase_C domain-containing protein</fullName>
    </submittedName>
</protein>
<keyword evidence="3 4" id="KW-0012">Acyltransferase</keyword>
<dbReference type="PANTHER" id="PTHR18919">
    <property type="entry name" value="ACETYL-COA C-ACYLTRANSFERASE"/>
    <property type="match status" value="1"/>
</dbReference>
<feature type="transmembrane region" description="Helical" evidence="5">
    <location>
        <begin position="113"/>
        <end position="133"/>
    </location>
</feature>
<accession>A0A0R3WRG0</accession>
<dbReference type="InterPro" id="IPR020613">
    <property type="entry name" value="Thiolase_CS"/>
</dbReference>
<proteinExistence type="inferred from homology"/>
<dbReference type="PANTHER" id="PTHR18919:SF107">
    <property type="entry name" value="ACETYL-COA ACETYLTRANSFERASE, CYTOSOLIC"/>
    <property type="match status" value="1"/>
</dbReference>
<evidence type="ECO:0000256" key="3">
    <source>
        <dbReference type="ARBA" id="ARBA00023315"/>
    </source>
</evidence>
<evidence type="ECO:0000256" key="2">
    <source>
        <dbReference type="ARBA" id="ARBA00022679"/>
    </source>
</evidence>
<dbReference type="Pfam" id="PF00108">
    <property type="entry name" value="Thiolase_N"/>
    <property type="match status" value="1"/>
</dbReference>
<dbReference type="Proteomes" id="UP000274429">
    <property type="component" value="Unassembled WGS sequence"/>
</dbReference>
<sequence length="232" mass="24345">MEALAKLPPAFANGLPRSQEATVTAGNASTLADGAAALLLCRADTAKALGLKCSLGRIVAWHQSGCEPQVMGLGPIDSVKGLMEKLSWSVDDVDLFEVNEAFAAQSLAVCRQLIFLFAASLVVAYFYSIIQVLNELGLPKERTNVNGGAIALGHPIGCSGARIIVTLVHSLHRLAHNYVANIKTNSANCRRVGQDGKLRGIAALCVGGGMGMAIAVEILPHLTVSDCPLIEF</sequence>
<reference evidence="8 9" key="2">
    <citation type="submission" date="2018-11" db="EMBL/GenBank/DDBJ databases">
        <authorList>
            <consortium name="Pathogen Informatics"/>
        </authorList>
    </citation>
    <scope>NUCLEOTIDE SEQUENCE [LARGE SCALE GENOMIC DNA]</scope>
</reference>
<keyword evidence="5" id="KW-1133">Transmembrane helix</keyword>
<keyword evidence="5" id="KW-0812">Transmembrane</keyword>
<dbReference type="InterPro" id="IPR020610">
    <property type="entry name" value="Thiolase_AS"/>
</dbReference>
<dbReference type="OrthoDB" id="5404651at2759"/>
<evidence type="ECO:0000313" key="8">
    <source>
        <dbReference type="EMBL" id="VDM22413.1"/>
    </source>
</evidence>
<dbReference type="SUPFAM" id="SSF53901">
    <property type="entry name" value="Thiolase-like"/>
    <property type="match status" value="2"/>
</dbReference>
<evidence type="ECO:0000256" key="1">
    <source>
        <dbReference type="ARBA" id="ARBA00010982"/>
    </source>
</evidence>
<reference evidence="10" key="1">
    <citation type="submission" date="2017-02" db="UniProtKB">
        <authorList>
            <consortium name="WormBaseParasite"/>
        </authorList>
    </citation>
    <scope>IDENTIFICATION</scope>
</reference>
<dbReference type="Pfam" id="PF02803">
    <property type="entry name" value="Thiolase_C"/>
    <property type="match status" value="1"/>
</dbReference>
<dbReference type="PROSITE" id="PS00099">
    <property type="entry name" value="THIOLASE_3"/>
    <property type="match status" value="1"/>
</dbReference>
<evidence type="ECO:0000256" key="4">
    <source>
        <dbReference type="RuleBase" id="RU003557"/>
    </source>
</evidence>
<dbReference type="STRING" id="6205.A0A0R3WRG0"/>
<dbReference type="InterPro" id="IPR016039">
    <property type="entry name" value="Thiolase-like"/>
</dbReference>
<gene>
    <name evidence="8" type="ORF">TTAC_LOCUS3335</name>
</gene>
<feature type="domain" description="Thiolase N-terminal" evidence="6">
    <location>
        <begin position="1"/>
        <end position="43"/>
    </location>
</feature>
<dbReference type="AlphaFoldDB" id="A0A0R3WRG0"/>
<evidence type="ECO:0000313" key="10">
    <source>
        <dbReference type="WBParaSite" id="TTAC_0000335001-mRNA-1"/>
    </source>
</evidence>